<organism evidence="2">
    <name type="scientific">viral metagenome</name>
    <dbReference type="NCBI Taxonomy" id="1070528"/>
    <lineage>
        <taxon>unclassified sequences</taxon>
        <taxon>metagenomes</taxon>
        <taxon>organismal metagenomes</taxon>
    </lineage>
</organism>
<accession>A0A2V0RIA4</accession>
<evidence type="ECO:0000313" key="2">
    <source>
        <dbReference type="EMBL" id="GBH22388.1"/>
    </source>
</evidence>
<proteinExistence type="predicted"/>
<comment type="caution">
    <text evidence="2">The sequence shown here is derived from an EMBL/GenBank/DDBJ whole genome shotgun (WGS) entry which is preliminary data.</text>
</comment>
<dbReference type="AlphaFoldDB" id="A0A2V0RIA4"/>
<name>A0A2V0RIA4_9ZZZZ</name>
<feature type="region of interest" description="Disordered" evidence="1">
    <location>
        <begin position="326"/>
        <end position="362"/>
    </location>
</feature>
<protein>
    <submittedName>
        <fullName evidence="2">Uncharacterized protein</fullName>
    </submittedName>
</protein>
<dbReference type="EMBL" id="BDQB01000257">
    <property type="protein sequence ID" value="GBH22388.1"/>
    <property type="molecule type" value="Genomic_RNA"/>
</dbReference>
<evidence type="ECO:0000256" key="1">
    <source>
        <dbReference type="SAM" id="MobiDB-lite"/>
    </source>
</evidence>
<reference evidence="2" key="1">
    <citation type="submission" date="2017-04" db="EMBL/GenBank/DDBJ databases">
        <title>Unveiling RNA virosphere associated with marine microorganisms.</title>
        <authorList>
            <person name="Urayama S."/>
            <person name="Takaki Y."/>
            <person name="Nishi S."/>
            <person name="Yoshida Y."/>
            <person name="Deguchi S."/>
            <person name="Takai K."/>
            <person name="Nunoura T."/>
        </authorList>
    </citation>
    <scope>NUCLEOTIDE SEQUENCE</scope>
</reference>
<feature type="compositionally biased region" description="Acidic residues" evidence="1">
    <location>
        <begin position="339"/>
        <end position="362"/>
    </location>
</feature>
<sequence>MSNATNEQEGDPTSTTQNLDQALAAHHALNELDDISAASSAAEESSNQQTSSMGGFTSFDIAHRFFPVSETSRRIVSRFLHDPTASYYKLLRNMYSTAEPINDWLTPTHLDDFDAENYDLDEESEHMASLHAEKALVEPAFVHYANIPGQKLALDPAVITDQVGAESVLASKLFDPRSRQIIQEVRATSEAVSVLNSALSHGIGTSMAGPLCTMMTAFATEFRSLSQVLGMGCETPERIVFHKDSFQSTWRSQSSFAVWTSTGWFMTTQSHYIELTDGLLHKPDQAALWLFALTLRRVPFKTVHVYNCPIKAKTITISGTGQIEVVDHEPPINSQSGADESDLEEDLGVEEETETEEADELSTEDVDWAVTLVKRLGSLYGHEDYPIDIPVMMRALGQVLRWSQHLLAGSGSTTAAYKLMAATSYTQFSECESDEGKTCPNLHLNCWNATPGSTITECSAVNPLVLWAYMNRMVALDPQEEPLPLNTTPHGVGMVATVFNIAMRAHSEIAISQGGLDAYFTLANLPSSPDSEMRFHHQQLVQSSIDSHSSVTINCGIRTKVGNPDSLVCQLYSAFIGYYARNKPCLSANTLPLWLVNVLSGEAQMMPSRGEVTVSRVVAPPPRSGDGLDDMVTETTDHDVFWTWGPSFPRSPDLYTYIDGKYGKPSMLCANAYIQPDVYNMDTYSQTATMMLVPKHYLYSHMVRTFAMTPHDCTAECVAPLTHMRIPQGSVPVRDRPPMMLGDAASLLNSAFRRVVDGNH</sequence>